<dbReference type="RefSeq" id="WP_317083067.1">
    <property type="nucleotide sequence ID" value="NZ_CP136594.1"/>
</dbReference>
<dbReference type="PRINTS" id="PR00743">
    <property type="entry name" value="GLHYDRLASE36"/>
</dbReference>
<reference evidence="7 8" key="1">
    <citation type="submission" date="2023-10" db="EMBL/GenBank/DDBJ databases">
        <title>Complete genome sequence of a Sphingomonadaceae bacterium.</title>
        <authorList>
            <person name="Yan C."/>
        </authorList>
    </citation>
    <scope>NUCLEOTIDE SEQUENCE [LARGE SCALE GENOMIC DNA]</scope>
    <source>
        <strain evidence="7 8">SCSIO 66989</strain>
    </source>
</reference>
<dbReference type="InterPro" id="IPR050985">
    <property type="entry name" value="Alpha-glycosidase_related"/>
</dbReference>
<evidence type="ECO:0000313" key="8">
    <source>
        <dbReference type="Proteomes" id="UP001302429"/>
    </source>
</evidence>
<dbReference type="Gene3D" id="3.20.20.70">
    <property type="entry name" value="Aldolase class I"/>
    <property type="match status" value="1"/>
</dbReference>
<dbReference type="FunFam" id="3.20.20.70:FF:000118">
    <property type="entry name" value="Alpha-galactosidase"/>
    <property type="match status" value="1"/>
</dbReference>
<dbReference type="EC" id="3.2.1.22" evidence="2"/>
<evidence type="ECO:0000256" key="3">
    <source>
        <dbReference type="ARBA" id="ARBA00022801"/>
    </source>
</evidence>
<dbReference type="PANTHER" id="PTHR43053">
    <property type="entry name" value="GLYCOSIDASE FAMILY 31"/>
    <property type="match status" value="1"/>
</dbReference>
<dbReference type="Proteomes" id="UP001302429">
    <property type="component" value="Chromosome"/>
</dbReference>
<keyword evidence="4 7" id="KW-0326">Glycosidase</keyword>
<keyword evidence="3 7" id="KW-0378">Hydrolase</keyword>
<dbReference type="GO" id="GO:0004557">
    <property type="term" value="F:alpha-galactosidase activity"/>
    <property type="evidence" value="ECO:0007669"/>
    <property type="project" value="UniProtKB-EC"/>
</dbReference>
<protein>
    <recommendedName>
        <fullName evidence="2">alpha-galactosidase</fullName>
        <ecNumber evidence="2">3.2.1.22</ecNumber>
    </recommendedName>
</protein>
<dbReference type="InterPro" id="IPR031705">
    <property type="entry name" value="Glyco_hydro_36_C"/>
</dbReference>
<dbReference type="Pfam" id="PF16874">
    <property type="entry name" value="Glyco_hydro_36C"/>
    <property type="match status" value="1"/>
</dbReference>
<evidence type="ECO:0000256" key="4">
    <source>
        <dbReference type="ARBA" id="ARBA00023295"/>
    </source>
</evidence>
<sequence length="741" mass="82220">MSNRCGQARPLAGHDFIAHGGADNGLVQKGRDMSIVTLSGRNVQLVVNARSGQPPLILHWGAPVAGDAFPEMLRHPVPGREDVVLRPSLAMEPGLGLSAQPGLLISRNRRDWDVLLGVEVVERQPNKIRLICADQHAEVRLIYDFISSEGHNVITASARLENIGQSSLAVHRALTMTLPLPPHISDIIGFSGLWAGEFQTERIKRFAGAWVRENRRGRGGHNDWPSMMLADASTDEHQGDAYGLHLGWSGNSRLSVETLPENRILASAGALFFPGEIVLQAGAHIDLPALHLGWSNMGLNGLSQSYHEHIRQDVMPQRSLQPERPERPVHYNSWEAVYFDHDLDTLAQLADLAAEAGAERFVLDDGWFKGRRSDQAGLGDWQVDTRVYPDGLTPLIDHVHSLGMEFGLWVEPEMVNPDSDLYRAHPDWILQSTAREPIPFRNQHLLDLTRSEVFDHIYDALDRLLCENPIGYLKWDMNRDINHPANALGLAVAHEQIRAVYAMVDRLRQAHPAVAIEGCSSGGGRADLGILQRTERIWASDNNDALERLGIQWGASHMLPLCATGAHVGPRICHITGRILPMELRVAVAMFGNMGIEADLRQESDKDRMALARAIALYKQHRDLLHQGDFYRLERETGHLAVGVVSKARDDALFMRVNLAESAFAIPSPLRLKGLDAEQRYQISLVWPDAWCAPNRHANKLVQQLQAGEIIMTGADLMHSGLQLPVSHPQTALMLHLQAMG</sequence>
<feature type="domain" description="Glycosyl hydrolase family 36 N-terminal" evidence="6">
    <location>
        <begin position="55"/>
        <end position="269"/>
    </location>
</feature>
<accession>A0AA97F9P4</accession>
<dbReference type="InterPro" id="IPR013780">
    <property type="entry name" value="Glyco_hydro_b"/>
</dbReference>
<dbReference type="InterPro" id="IPR031704">
    <property type="entry name" value="Glyco_hydro_36_N"/>
</dbReference>
<evidence type="ECO:0000313" key="7">
    <source>
        <dbReference type="EMBL" id="WOE75832.1"/>
    </source>
</evidence>
<evidence type="ECO:0000259" key="6">
    <source>
        <dbReference type="Pfam" id="PF16875"/>
    </source>
</evidence>
<proteinExistence type="predicted"/>
<evidence type="ECO:0000256" key="2">
    <source>
        <dbReference type="ARBA" id="ARBA00012755"/>
    </source>
</evidence>
<dbReference type="InterPro" id="IPR038417">
    <property type="entry name" value="Alpga-gal_N_sf"/>
</dbReference>
<name>A0AA97F9P4_9SPHN</name>
<dbReference type="PANTHER" id="PTHR43053:SF3">
    <property type="entry name" value="ALPHA-GALACTOSIDASE C-RELATED"/>
    <property type="match status" value="1"/>
</dbReference>
<dbReference type="SUPFAM" id="SSF51445">
    <property type="entry name" value="(Trans)glycosidases"/>
    <property type="match status" value="1"/>
</dbReference>
<organism evidence="7 8">
    <name type="scientific">Alterisphingorhabdus coralli</name>
    <dbReference type="NCBI Taxonomy" id="3071408"/>
    <lineage>
        <taxon>Bacteria</taxon>
        <taxon>Pseudomonadati</taxon>
        <taxon>Pseudomonadota</taxon>
        <taxon>Alphaproteobacteria</taxon>
        <taxon>Sphingomonadales</taxon>
        <taxon>Sphingomonadaceae</taxon>
        <taxon>Alterisphingorhabdus (ex Yan et al. 2024)</taxon>
    </lineage>
</organism>
<dbReference type="Gene3D" id="2.70.98.60">
    <property type="entry name" value="alpha-galactosidase from lactobacil brevis"/>
    <property type="match status" value="1"/>
</dbReference>
<dbReference type="InterPro" id="IPR002252">
    <property type="entry name" value="Glyco_hydro_36"/>
</dbReference>
<dbReference type="AlphaFoldDB" id="A0AA97F9P4"/>
<keyword evidence="8" id="KW-1185">Reference proteome</keyword>
<dbReference type="Pfam" id="PF02065">
    <property type="entry name" value="Melibiase"/>
    <property type="match status" value="1"/>
</dbReference>
<dbReference type="CDD" id="cd14791">
    <property type="entry name" value="GH36"/>
    <property type="match status" value="1"/>
</dbReference>
<comment type="catalytic activity">
    <reaction evidence="1">
        <text>Hydrolysis of terminal, non-reducing alpha-D-galactose residues in alpha-D-galactosides, including galactose oligosaccharides, galactomannans and galactolipids.</text>
        <dbReference type="EC" id="3.2.1.22"/>
    </reaction>
</comment>
<feature type="domain" description="Glycosyl hydrolase family 36 C-terminal" evidence="5">
    <location>
        <begin position="641"/>
        <end position="737"/>
    </location>
</feature>
<dbReference type="InterPro" id="IPR013785">
    <property type="entry name" value="Aldolase_TIM"/>
</dbReference>
<dbReference type="GO" id="GO:0016052">
    <property type="term" value="P:carbohydrate catabolic process"/>
    <property type="evidence" value="ECO:0007669"/>
    <property type="project" value="InterPro"/>
</dbReference>
<dbReference type="Pfam" id="PF16875">
    <property type="entry name" value="Glyco_hydro_36N"/>
    <property type="match status" value="1"/>
</dbReference>
<dbReference type="EMBL" id="CP136594">
    <property type="protein sequence ID" value="WOE75832.1"/>
    <property type="molecule type" value="Genomic_DNA"/>
</dbReference>
<evidence type="ECO:0000256" key="1">
    <source>
        <dbReference type="ARBA" id="ARBA00001255"/>
    </source>
</evidence>
<gene>
    <name evidence="7" type="ORF">RB602_03720</name>
</gene>
<dbReference type="KEGG" id="acoa:RB602_03720"/>
<dbReference type="Gene3D" id="2.60.40.1180">
    <property type="entry name" value="Golgi alpha-mannosidase II"/>
    <property type="match status" value="1"/>
</dbReference>
<evidence type="ECO:0000259" key="5">
    <source>
        <dbReference type="Pfam" id="PF16874"/>
    </source>
</evidence>
<dbReference type="InterPro" id="IPR017853">
    <property type="entry name" value="GH"/>
</dbReference>